<feature type="binding site" evidence="5">
    <location>
        <position position="45"/>
    </location>
    <ligand>
        <name>Ca(2+)</name>
        <dbReference type="ChEBI" id="CHEBI:29108"/>
    </ligand>
</feature>
<feature type="active site" evidence="4">
    <location>
        <position position="105"/>
    </location>
</feature>
<protein>
    <submittedName>
        <fullName evidence="9">PA2BD phospholipase</fullName>
    </submittedName>
</protein>
<dbReference type="Pfam" id="PF00068">
    <property type="entry name" value="Phospholip_A2_1"/>
    <property type="match status" value="1"/>
</dbReference>
<comment type="similarity">
    <text evidence="7">Belongs to the phospholipase A2 family.</text>
</comment>
<feature type="domain" description="Phospholipase A2-like central" evidence="8">
    <location>
        <begin position="15"/>
        <end position="132"/>
    </location>
</feature>
<evidence type="ECO:0000256" key="4">
    <source>
        <dbReference type="PIRSR" id="PIRSR601211-1"/>
    </source>
</evidence>
<dbReference type="GO" id="GO:0042130">
    <property type="term" value="P:negative regulation of T cell proliferation"/>
    <property type="evidence" value="ECO:0007669"/>
    <property type="project" value="TreeGrafter"/>
</dbReference>
<keyword evidence="3 6" id="KW-1015">Disulfide bond</keyword>
<comment type="cofactor">
    <cofactor evidence="5">
        <name>Ca(2+)</name>
        <dbReference type="ChEBI" id="CHEBI:29108"/>
    </cofactor>
    <text evidence="5">Binds 1 Ca(2+) ion per subunit.</text>
</comment>
<evidence type="ECO:0000256" key="3">
    <source>
        <dbReference type="ARBA" id="ARBA00023157"/>
    </source>
</evidence>
<dbReference type="InterPro" id="IPR033113">
    <property type="entry name" value="PLA2_histidine"/>
</dbReference>
<feature type="disulfide bond" evidence="6">
    <location>
        <begin position="57"/>
        <end position="111"/>
    </location>
</feature>
<dbReference type="GO" id="GO:0016042">
    <property type="term" value="P:lipid catabolic process"/>
    <property type="evidence" value="ECO:0007669"/>
    <property type="project" value="InterPro"/>
</dbReference>
<reference evidence="9" key="1">
    <citation type="submission" date="2020-02" db="EMBL/GenBank/DDBJ databases">
        <title>Bird 10,000 Genomes (B10K) Project - Family phase.</title>
        <authorList>
            <person name="Zhang G."/>
        </authorList>
    </citation>
    <scope>NUCLEOTIDE SEQUENCE</scope>
    <source>
        <strain evidence="9">B10K-DU-002-37</strain>
        <tissue evidence="9">Muscle</tissue>
    </source>
</reference>
<keyword evidence="5" id="KW-0479">Metal-binding</keyword>
<dbReference type="GO" id="GO:0005543">
    <property type="term" value="F:phospholipid binding"/>
    <property type="evidence" value="ECO:0007669"/>
    <property type="project" value="TreeGrafter"/>
</dbReference>
<evidence type="ECO:0000313" key="10">
    <source>
        <dbReference type="Proteomes" id="UP000627253"/>
    </source>
</evidence>
<dbReference type="OrthoDB" id="5841574at2759"/>
<dbReference type="EMBL" id="WAAF01019764">
    <property type="protein sequence ID" value="NXX50883.1"/>
    <property type="molecule type" value="Genomic_DNA"/>
</dbReference>
<name>A0A852J447_9PICI</name>
<keyword evidence="5" id="KW-0106">Calcium</keyword>
<dbReference type="PROSITE" id="PS00118">
    <property type="entry name" value="PA2_HIS"/>
    <property type="match status" value="1"/>
</dbReference>
<feature type="binding site" evidence="5">
    <location>
        <position position="43"/>
    </location>
    <ligand>
        <name>Ca(2+)</name>
        <dbReference type="ChEBI" id="CHEBI:29108"/>
    </ligand>
</feature>
<evidence type="ECO:0000256" key="7">
    <source>
        <dbReference type="RuleBase" id="RU003654"/>
    </source>
</evidence>
<evidence type="ECO:0000256" key="2">
    <source>
        <dbReference type="ARBA" id="ARBA00022525"/>
    </source>
</evidence>
<comment type="caution">
    <text evidence="9">The sequence shown here is derived from an EMBL/GenBank/DDBJ whole genome shotgun (WGS) entry which is preliminary data.</text>
</comment>
<dbReference type="SMART" id="SM00085">
    <property type="entry name" value="PA2c"/>
    <property type="match status" value="1"/>
</dbReference>
<dbReference type="SUPFAM" id="SSF48619">
    <property type="entry name" value="Phospholipase A2, PLA2"/>
    <property type="match status" value="1"/>
</dbReference>
<dbReference type="GO" id="GO:0005509">
    <property type="term" value="F:calcium ion binding"/>
    <property type="evidence" value="ECO:0007669"/>
    <property type="project" value="InterPro"/>
</dbReference>
<organism evidence="9 10">
    <name type="scientific">Tricholaema leucomelas</name>
    <name type="common">pied barbet</name>
    <dbReference type="NCBI Taxonomy" id="240729"/>
    <lineage>
        <taxon>Eukaryota</taxon>
        <taxon>Metazoa</taxon>
        <taxon>Chordata</taxon>
        <taxon>Craniata</taxon>
        <taxon>Vertebrata</taxon>
        <taxon>Euteleostomi</taxon>
        <taxon>Archelosauria</taxon>
        <taxon>Archosauria</taxon>
        <taxon>Dinosauria</taxon>
        <taxon>Saurischia</taxon>
        <taxon>Theropoda</taxon>
        <taxon>Coelurosauria</taxon>
        <taxon>Aves</taxon>
        <taxon>Neognathae</taxon>
        <taxon>Neoaves</taxon>
        <taxon>Telluraves</taxon>
        <taxon>Coraciimorphae</taxon>
        <taxon>Piciformes</taxon>
        <taxon>Lybiidae</taxon>
        <taxon>Tricholaema lacrymosa</taxon>
    </lineage>
</organism>
<evidence type="ECO:0000313" key="9">
    <source>
        <dbReference type="EMBL" id="NXX50883.1"/>
    </source>
</evidence>
<feature type="disulfide bond" evidence="6">
    <location>
        <begin position="91"/>
        <end position="102"/>
    </location>
</feature>
<dbReference type="GO" id="GO:0006644">
    <property type="term" value="P:phospholipid metabolic process"/>
    <property type="evidence" value="ECO:0007669"/>
    <property type="project" value="InterPro"/>
</dbReference>
<evidence type="ECO:0000256" key="1">
    <source>
        <dbReference type="ARBA" id="ARBA00004613"/>
    </source>
</evidence>
<feature type="non-terminal residue" evidence="9">
    <location>
        <position position="1"/>
    </location>
</feature>
<sequence length="132" mass="14800">APLLFHPGLCPAHGSVVELYKMISKATGRNALLHYSLYGCYCGLGGKGTPKDASDKCCQVHDECYDNLLKYHCDAKVQGYSYSQRGGHPTCRGGFWCAQLSCECDRSLALCLKRHIKSYSIWHLFHDKKKCH</sequence>
<evidence type="ECO:0000259" key="8">
    <source>
        <dbReference type="SMART" id="SM00085"/>
    </source>
</evidence>
<dbReference type="InterPro" id="IPR016090">
    <property type="entry name" value="PLA2-like_dom"/>
</dbReference>
<dbReference type="InterPro" id="IPR036444">
    <property type="entry name" value="PLipase_A2_dom_sf"/>
</dbReference>
<feature type="binding site" evidence="5">
    <location>
        <position position="62"/>
    </location>
    <ligand>
        <name>Ca(2+)</name>
        <dbReference type="ChEBI" id="CHEBI:29108"/>
    </ligand>
</feature>
<feature type="binding site" evidence="5">
    <location>
        <position position="41"/>
    </location>
    <ligand>
        <name>Ca(2+)</name>
        <dbReference type="ChEBI" id="CHEBI:29108"/>
    </ligand>
</feature>
<evidence type="ECO:0000256" key="5">
    <source>
        <dbReference type="PIRSR" id="PIRSR601211-2"/>
    </source>
</evidence>
<gene>
    <name evidence="9" type="primary">Pa2bd</name>
    <name evidence="9" type="ORF">TRILEU_R11242</name>
</gene>
<keyword evidence="2" id="KW-0964">Secreted</keyword>
<dbReference type="Gene3D" id="1.20.90.10">
    <property type="entry name" value="Phospholipase A2 domain"/>
    <property type="match status" value="1"/>
</dbReference>
<feature type="non-terminal residue" evidence="9">
    <location>
        <position position="132"/>
    </location>
</feature>
<dbReference type="FunFam" id="1.20.90.10:FF:000001">
    <property type="entry name" value="Basic phospholipase A2 homolog"/>
    <property type="match status" value="1"/>
</dbReference>
<feature type="disulfide bond" evidence="6">
    <location>
        <begin position="42"/>
        <end position="58"/>
    </location>
</feature>
<feature type="active site" evidence="4">
    <location>
        <position position="61"/>
    </location>
</feature>
<accession>A0A852J447</accession>
<dbReference type="GO" id="GO:0047498">
    <property type="term" value="F:calcium-dependent phospholipase A2 activity"/>
    <property type="evidence" value="ECO:0007669"/>
    <property type="project" value="TreeGrafter"/>
</dbReference>
<dbReference type="InterPro" id="IPR001211">
    <property type="entry name" value="PLA2"/>
</dbReference>
<dbReference type="Proteomes" id="UP000627253">
    <property type="component" value="Unassembled WGS sequence"/>
</dbReference>
<dbReference type="GO" id="GO:0005576">
    <property type="term" value="C:extracellular region"/>
    <property type="evidence" value="ECO:0007669"/>
    <property type="project" value="UniProtKB-SubCell"/>
</dbReference>
<dbReference type="AlphaFoldDB" id="A0A852J447"/>
<feature type="disulfide bond" evidence="6">
    <location>
        <begin position="64"/>
        <end position="104"/>
    </location>
</feature>
<dbReference type="PRINTS" id="PR00389">
    <property type="entry name" value="PHPHLIPASEA2"/>
</dbReference>
<feature type="disulfide bond" evidence="6">
    <location>
        <begin position="73"/>
        <end position="97"/>
    </location>
</feature>
<dbReference type="PANTHER" id="PTHR11716:SF9">
    <property type="entry name" value="PHOSPHOLIPASE A2, MEMBRANE ASSOCIATED"/>
    <property type="match status" value="1"/>
</dbReference>
<dbReference type="CDD" id="cd00125">
    <property type="entry name" value="PLA2c"/>
    <property type="match status" value="1"/>
</dbReference>
<dbReference type="PANTHER" id="PTHR11716">
    <property type="entry name" value="PHOSPHOLIPASE A2 FAMILY MEMBER"/>
    <property type="match status" value="1"/>
</dbReference>
<keyword evidence="10" id="KW-1185">Reference proteome</keyword>
<evidence type="ECO:0000256" key="6">
    <source>
        <dbReference type="PIRSR" id="PIRSR601211-3"/>
    </source>
</evidence>
<proteinExistence type="inferred from homology"/>
<comment type="subcellular location">
    <subcellularLocation>
        <location evidence="1">Secreted</location>
    </subcellularLocation>
</comment>
<dbReference type="GO" id="GO:0050482">
    <property type="term" value="P:arachidonate secretion"/>
    <property type="evidence" value="ECO:0007669"/>
    <property type="project" value="InterPro"/>
</dbReference>